<dbReference type="OrthoDB" id="2515349at2759"/>
<keyword evidence="2" id="KW-0732">Signal</keyword>
<evidence type="ECO:0000313" key="4">
    <source>
        <dbReference type="EMBL" id="KAA1091280.1"/>
    </source>
</evidence>
<evidence type="ECO:0000256" key="1">
    <source>
        <dbReference type="SAM" id="MobiDB-lite"/>
    </source>
</evidence>
<gene>
    <name evidence="4" type="ORF">PGT21_030177</name>
    <name evidence="3" type="ORF">PGTUg99_029086</name>
</gene>
<protein>
    <submittedName>
        <fullName evidence="3">Uncharacterized protein</fullName>
    </submittedName>
</protein>
<dbReference type="AlphaFoldDB" id="A0A5B0MI81"/>
<comment type="caution">
    <text evidence="3">The sequence shown here is derived from an EMBL/GenBank/DDBJ whole genome shotgun (WGS) entry which is preliminary data.</text>
</comment>
<dbReference type="Proteomes" id="UP000324748">
    <property type="component" value="Unassembled WGS sequence"/>
</dbReference>
<organism evidence="3 6">
    <name type="scientific">Puccinia graminis f. sp. tritici</name>
    <dbReference type="NCBI Taxonomy" id="56615"/>
    <lineage>
        <taxon>Eukaryota</taxon>
        <taxon>Fungi</taxon>
        <taxon>Dikarya</taxon>
        <taxon>Basidiomycota</taxon>
        <taxon>Pucciniomycotina</taxon>
        <taxon>Pucciniomycetes</taxon>
        <taxon>Pucciniales</taxon>
        <taxon>Pucciniaceae</taxon>
        <taxon>Puccinia</taxon>
    </lineage>
</organism>
<feature type="region of interest" description="Disordered" evidence="1">
    <location>
        <begin position="99"/>
        <end position="120"/>
    </location>
</feature>
<dbReference type="EMBL" id="VSWC01000092">
    <property type="protein sequence ID" value="KAA1091280.1"/>
    <property type="molecule type" value="Genomic_DNA"/>
</dbReference>
<evidence type="ECO:0000313" key="3">
    <source>
        <dbReference type="EMBL" id="KAA1075928.1"/>
    </source>
</evidence>
<proteinExistence type="predicted"/>
<feature type="compositionally biased region" description="Basic and acidic residues" evidence="1">
    <location>
        <begin position="57"/>
        <end position="67"/>
    </location>
</feature>
<keyword evidence="5" id="KW-1185">Reference proteome</keyword>
<feature type="chain" id="PRO_5033845163" evidence="2">
    <location>
        <begin position="23"/>
        <end position="222"/>
    </location>
</feature>
<evidence type="ECO:0000313" key="5">
    <source>
        <dbReference type="Proteomes" id="UP000324748"/>
    </source>
</evidence>
<dbReference type="Proteomes" id="UP000325313">
    <property type="component" value="Unassembled WGS sequence"/>
</dbReference>
<name>A0A5B0MI81_PUCGR</name>
<evidence type="ECO:0000256" key="2">
    <source>
        <dbReference type="SAM" id="SignalP"/>
    </source>
</evidence>
<feature type="region of interest" description="Disordered" evidence="1">
    <location>
        <begin position="57"/>
        <end position="77"/>
    </location>
</feature>
<evidence type="ECO:0000313" key="6">
    <source>
        <dbReference type="Proteomes" id="UP000325313"/>
    </source>
</evidence>
<feature type="signal peptide" evidence="2">
    <location>
        <begin position="1"/>
        <end position="22"/>
    </location>
</feature>
<sequence>MLILHISLVFQILHYLKFDVSAHPISLSKNLVKRECLEAGVSQSHSVKSGALKEVENFTQKSRKESTRGASNSIKLQVQAPFGKENKKLENSVQAEGLTDLHEFTNSSQTSKQEGKAKGAKIVSVGDTMGKNELTNKDSRTNSGKKMIIQAEISSMESRNLEVNRFQKQENKTIKNLDPLKGISVQSENCVVEDFLRRIETNNHRQEFTGGYAAALRYIYRI</sequence>
<reference evidence="5 6" key="1">
    <citation type="submission" date="2019-05" db="EMBL/GenBank/DDBJ databases">
        <title>Emergence of the Ug99 lineage of the wheat stem rust pathogen through somatic hybridization.</title>
        <authorList>
            <person name="Li F."/>
            <person name="Upadhyaya N.M."/>
            <person name="Sperschneider J."/>
            <person name="Matny O."/>
            <person name="Nguyen-Phuc H."/>
            <person name="Mago R."/>
            <person name="Raley C."/>
            <person name="Miller M.E."/>
            <person name="Silverstein K.A.T."/>
            <person name="Henningsen E."/>
            <person name="Hirsch C.D."/>
            <person name="Visser B."/>
            <person name="Pretorius Z.A."/>
            <person name="Steffenson B.J."/>
            <person name="Schwessinger B."/>
            <person name="Dodds P.N."/>
            <person name="Figueroa M."/>
        </authorList>
    </citation>
    <scope>NUCLEOTIDE SEQUENCE [LARGE SCALE GENOMIC DNA]</scope>
    <source>
        <strain evidence="4">21-0</strain>
        <strain evidence="3 6">Ug99</strain>
    </source>
</reference>
<accession>A0A5B0MI81</accession>
<dbReference type="EMBL" id="VDEP01000471">
    <property type="protein sequence ID" value="KAA1075928.1"/>
    <property type="molecule type" value="Genomic_DNA"/>
</dbReference>